<dbReference type="OrthoDB" id="1921581at2759"/>
<sequence>MITFLPSSDMAESVSMLDSKRLGNQRVEARMILRWLRNPQEYSRHQNAGYTRMWHGYENALAQYYNLCCEEWGRRGGKNIVCQPEEVPSDIEMPPWLGDDRLHRTHRSALLYKFPEHYSRFGWANEITDPKVDYLWPSFGNDAEYDLLPPGYWKENKKIARSKARKRKSGSSEISEIDEPGANSQKKRARATSGTGRQSESRKKKSASSGSGATQSRYSQRRPRRSARLSNK</sequence>
<evidence type="ECO:0000313" key="3">
    <source>
        <dbReference type="Proteomes" id="UP000266841"/>
    </source>
</evidence>
<accession>K0SAJ3</accession>
<organism evidence="2 3">
    <name type="scientific">Thalassiosira oceanica</name>
    <name type="common">Marine diatom</name>
    <dbReference type="NCBI Taxonomy" id="159749"/>
    <lineage>
        <taxon>Eukaryota</taxon>
        <taxon>Sar</taxon>
        <taxon>Stramenopiles</taxon>
        <taxon>Ochrophyta</taxon>
        <taxon>Bacillariophyta</taxon>
        <taxon>Coscinodiscophyceae</taxon>
        <taxon>Thalassiosirophycidae</taxon>
        <taxon>Thalassiosirales</taxon>
        <taxon>Thalassiosiraceae</taxon>
        <taxon>Thalassiosira</taxon>
    </lineage>
</organism>
<comment type="caution">
    <text evidence="2">The sequence shown here is derived from an EMBL/GenBank/DDBJ whole genome shotgun (WGS) entry which is preliminary data.</text>
</comment>
<evidence type="ECO:0000313" key="2">
    <source>
        <dbReference type="EMBL" id="EJK61984.1"/>
    </source>
</evidence>
<feature type="compositionally biased region" description="Basic residues" evidence="1">
    <location>
        <begin position="159"/>
        <end position="169"/>
    </location>
</feature>
<dbReference type="InterPro" id="IPR004260">
    <property type="entry name" value="Pyr-dimer_DNA_glycosylase"/>
</dbReference>
<keyword evidence="3" id="KW-1185">Reference proteome</keyword>
<evidence type="ECO:0000256" key="1">
    <source>
        <dbReference type="SAM" id="MobiDB-lite"/>
    </source>
</evidence>
<gene>
    <name evidence="2" type="ORF">THAOC_17433</name>
</gene>
<proteinExistence type="predicted"/>
<feature type="compositionally biased region" description="Low complexity" evidence="1">
    <location>
        <begin position="207"/>
        <end position="218"/>
    </location>
</feature>
<dbReference type="eggNOG" id="ENOG502SAIZ">
    <property type="taxonomic scope" value="Eukaryota"/>
</dbReference>
<dbReference type="Pfam" id="PF03013">
    <property type="entry name" value="Pyr_excise"/>
    <property type="match status" value="1"/>
</dbReference>
<dbReference type="AlphaFoldDB" id="K0SAJ3"/>
<feature type="compositionally biased region" description="Basic residues" evidence="1">
    <location>
        <begin position="219"/>
        <end position="232"/>
    </location>
</feature>
<dbReference type="EMBL" id="AGNL01019229">
    <property type="protein sequence ID" value="EJK61984.1"/>
    <property type="molecule type" value="Genomic_DNA"/>
</dbReference>
<reference evidence="2 3" key="1">
    <citation type="journal article" date="2012" name="Genome Biol.">
        <title>Genome and low-iron response of an oceanic diatom adapted to chronic iron limitation.</title>
        <authorList>
            <person name="Lommer M."/>
            <person name="Specht M."/>
            <person name="Roy A.S."/>
            <person name="Kraemer L."/>
            <person name="Andreson R."/>
            <person name="Gutowska M.A."/>
            <person name="Wolf J."/>
            <person name="Bergner S.V."/>
            <person name="Schilhabel M.B."/>
            <person name="Klostermeier U.C."/>
            <person name="Beiko R.G."/>
            <person name="Rosenstiel P."/>
            <person name="Hippler M."/>
            <person name="Laroche J."/>
        </authorList>
    </citation>
    <scope>NUCLEOTIDE SEQUENCE [LARGE SCALE GENOMIC DNA]</scope>
    <source>
        <strain evidence="2 3">CCMP1005</strain>
    </source>
</reference>
<protein>
    <submittedName>
        <fullName evidence="2">Uncharacterized protein</fullName>
    </submittedName>
</protein>
<name>K0SAJ3_THAOC</name>
<dbReference type="Proteomes" id="UP000266841">
    <property type="component" value="Unassembled WGS sequence"/>
</dbReference>
<feature type="region of interest" description="Disordered" evidence="1">
    <location>
        <begin position="159"/>
        <end position="232"/>
    </location>
</feature>